<keyword evidence="3 8" id="KW-0812">Transmembrane</keyword>
<dbReference type="Pfam" id="PF00027">
    <property type="entry name" value="cNMP_binding"/>
    <property type="match status" value="1"/>
</dbReference>
<proteinExistence type="predicted"/>
<keyword evidence="2" id="KW-0813">Transport</keyword>
<dbReference type="GO" id="GO:0016020">
    <property type="term" value="C:membrane"/>
    <property type="evidence" value="ECO:0007669"/>
    <property type="project" value="UniProtKB-SubCell"/>
</dbReference>
<keyword evidence="7" id="KW-0407">Ion channel</keyword>
<keyword evidence="4 8" id="KW-1133">Transmembrane helix</keyword>
<dbReference type="AlphaFoldDB" id="A0A1R2CZM1"/>
<evidence type="ECO:0000256" key="6">
    <source>
        <dbReference type="ARBA" id="ARBA00023136"/>
    </source>
</evidence>
<feature type="transmembrane region" description="Helical" evidence="8">
    <location>
        <begin position="286"/>
        <end position="305"/>
    </location>
</feature>
<evidence type="ECO:0000256" key="3">
    <source>
        <dbReference type="ARBA" id="ARBA00022692"/>
    </source>
</evidence>
<dbReference type="InterPro" id="IPR000595">
    <property type="entry name" value="cNMP-bd_dom"/>
</dbReference>
<dbReference type="InterPro" id="IPR003938">
    <property type="entry name" value="K_chnl_volt-dep_EAG/ELK/ERG"/>
</dbReference>
<dbReference type="PANTHER" id="PTHR47823:SF9">
    <property type="entry name" value="CHROMOSOME UNDETERMINED SCAFFOLD_10, WHOLE GENOME SHOTGUN SEQUENCE"/>
    <property type="match status" value="1"/>
</dbReference>
<feature type="transmembrane region" description="Helical" evidence="8">
    <location>
        <begin position="91"/>
        <end position="114"/>
    </location>
</feature>
<dbReference type="SUPFAM" id="SSF81324">
    <property type="entry name" value="Voltage-gated potassium channels"/>
    <property type="match status" value="1"/>
</dbReference>
<evidence type="ECO:0000256" key="8">
    <source>
        <dbReference type="SAM" id="Phobius"/>
    </source>
</evidence>
<dbReference type="PROSITE" id="PS50042">
    <property type="entry name" value="CNMP_BINDING_3"/>
    <property type="match status" value="1"/>
</dbReference>
<feature type="transmembrane region" description="Helical" evidence="8">
    <location>
        <begin position="317"/>
        <end position="334"/>
    </location>
</feature>
<dbReference type="EMBL" id="MPUH01000027">
    <property type="protein sequence ID" value="OMJ94420.1"/>
    <property type="molecule type" value="Genomic_DNA"/>
</dbReference>
<dbReference type="SUPFAM" id="SSF51206">
    <property type="entry name" value="cAMP-binding domain-like"/>
    <property type="match status" value="1"/>
</dbReference>
<evidence type="ECO:0000256" key="1">
    <source>
        <dbReference type="ARBA" id="ARBA00004141"/>
    </source>
</evidence>
<accession>A0A1R2CZM1</accession>
<dbReference type="GO" id="GO:0005249">
    <property type="term" value="F:voltage-gated potassium channel activity"/>
    <property type="evidence" value="ECO:0007669"/>
    <property type="project" value="InterPro"/>
</dbReference>
<evidence type="ECO:0000256" key="4">
    <source>
        <dbReference type="ARBA" id="ARBA00022989"/>
    </source>
</evidence>
<keyword evidence="6 8" id="KW-0472">Membrane</keyword>
<feature type="transmembrane region" description="Helical" evidence="8">
    <location>
        <begin position="241"/>
        <end position="262"/>
    </location>
</feature>
<dbReference type="Proteomes" id="UP000187209">
    <property type="component" value="Unassembled WGS sequence"/>
</dbReference>
<evidence type="ECO:0000256" key="5">
    <source>
        <dbReference type="ARBA" id="ARBA00023065"/>
    </source>
</evidence>
<dbReference type="InterPro" id="IPR014710">
    <property type="entry name" value="RmlC-like_jellyroll"/>
</dbReference>
<evidence type="ECO:0000256" key="7">
    <source>
        <dbReference type="ARBA" id="ARBA00023303"/>
    </source>
</evidence>
<comment type="caution">
    <text evidence="10">The sequence shown here is derived from an EMBL/GenBank/DDBJ whole genome shotgun (WGS) entry which is preliminary data.</text>
</comment>
<evidence type="ECO:0000256" key="2">
    <source>
        <dbReference type="ARBA" id="ARBA00022448"/>
    </source>
</evidence>
<protein>
    <recommendedName>
        <fullName evidence="9">Cyclic nucleotide-binding domain-containing protein</fullName>
    </recommendedName>
</protein>
<dbReference type="Gene3D" id="2.60.120.10">
    <property type="entry name" value="Jelly Rolls"/>
    <property type="match status" value="1"/>
</dbReference>
<dbReference type="PANTHER" id="PTHR47823">
    <property type="entry name" value="ION_TRANS DOMAIN-CONTAINING PROTEIN"/>
    <property type="match status" value="1"/>
</dbReference>
<dbReference type="SMART" id="SM00100">
    <property type="entry name" value="cNMP"/>
    <property type="match status" value="1"/>
</dbReference>
<dbReference type="Pfam" id="PF00520">
    <property type="entry name" value="Ion_trans"/>
    <property type="match status" value="1"/>
</dbReference>
<dbReference type="PRINTS" id="PR01463">
    <property type="entry name" value="EAGCHANLFMLY"/>
</dbReference>
<gene>
    <name evidence="10" type="ORF">SteCoe_2474</name>
</gene>
<dbReference type="OrthoDB" id="417811at2759"/>
<name>A0A1R2CZM1_9CILI</name>
<dbReference type="FunFam" id="1.10.287.70:FF:000123">
    <property type="entry name" value="Potassium channel KAT3"/>
    <property type="match status" value="1"/>
</dbReference>
<comment type="subcellular location">
    <subcellularLocation>
        <location evidence="1">Membrane</location>
        <topology evidence="1">Multi-pass membrane protein</topology>
    </subcellularLocation>
</comment>
<dbReference type="Gene3D" id="1.10.287.70">
    <property type="match status" value="1"/>
</dbReference>
<evidence type="ECO:0000259" key="9">
    <source>
        <dbReference type="PROSITE" id="PS50042"/>
    </source>
</evidence>
<feature type="domain" description="Cyclic nucleotide-binding" evidence="9">
    <location>
        <begin position="422"/>
        <end position="522"/>
    </location>
</feature>
<dbReference type="InterPro" id="IPR005821">
    <property type="entry name" value="Ion_trans_dom"/>
</dbReference>
<evidence type="ECO:0000313" key="10">
    <source>
        <dbReference type="EMBL" id="OMJ94420.1"/>
    </source>
</evidence>
<evidence type="ECO:0000313" key="11">
    <source>
        <dbReference type="Proteomes" id="UP000187209"/>
    </source>
</evidence>
<dbReference type="InterPro" id="IPR018490">
    <property type="entry name" value="cNMP-bd_dom_sf"/>
</dbReference>
<dbReference type="Gene3D" id="1.10.287.630">
    <property type="entry name" value="Helix hairpin bin"/>
    <property type="match status" value="1"/>
</dbReference>
<reference evidence="10 11" key="1">
    <citation type="submission" date="2016-11" db="EMBL/GenBank/DDBJ databases">
        <title>The macronuclear genome of Stentor coeruleus: a giant cell with tiny introns.</title>
        <authorList>
            <person name="Slabodnick M."/>
            <person name="Ruby J.G."/>
            <person name="Reiff S.B."/>
            <person name="Swart E.C."/>
            <person name="Gosai S."/>
            <person name="Prabakaran S."/>
            <person name="Witkowska E."/>
            <person name="Larue G.E."/>
            <person name="Fisher S."/>
            <person name="Freeman R.M."/>
            <person name="Gunawardena J."/>
            <person name="Chu W."/>
            <person name="Stover N.A."/>
            <person name="Gregory B.D."/>
            <person name="Nowacki M."/>
            <person name="Derisi J."/>
            <person name="Roy S.W."/>
            <person name="Marshall W.F."/>
            <person name="Sood P."/>
        </authorList>
    </citation>
    <scope>NUCLEOTIDE SEQUENCE [LARGE SCALE GENOMIC DNA]</scope>
    <source>
        <strain evidence="10">WM001</strain>
    </source>
</reference>
<organism evidence="10 11">
    <name type="scientific">Stentor coeruleus</name>
    <dbReference type="NCBI Taxonomy" id="5963"/>
    <lineage>
        <taxon>Eukaryota</taxon>
        <taxon>Sar</taxon>
        <taxon>Alveolata</taxon>
        <taxon>Ciliophora</taxon>
        <taxon>Postciliodesmatophora</taxon>
        <taxon>Heterotrichea</taxon>
        <taxon>Heterotrichida</taxon>
        <taxon>Stentoridae</taxon>
        <taxon>Stentor</taxon>
    </lineage>
</organism>
<keyword evidence="5" id="KW-0406">Ion transport</keyword>
<keyword evidence="11" id="KW-1185">Reference proteome</keyword>
<dbReference type="CDD" id="cd00038">
    <property type="entry name" value="CAP_ED"/>
    <property type="match status" value="1"/>
</dbReference>
<sequence>MDDTLEKPALERKFKTKNQKTVSKERIQYLWKRVRNAARTIGRLSKMSKDIQLLGASKNMYIEKASKETFLNSGSKSAKSKSFLLSPKSNIFKYWSVLMFLILLYTLTITPYLVCFIDSVTAPLDYFNLTVDMLFCVDIVVNMFLAYEDDEGVLITDRQFIIKHYLKSWFLIDLISSIPFQFIEQKYIRNNYNKLFRLLRLPRLYKLFKVFRMNRIIRIFKRYGFVKKILHLLREHNGILNLIKFSVTVTILVHIMGCLWFFTAKFNEFNPDTWVFRHGYINSDTTTLYITSIYFVFTTLTTVGYGDIVAFTTEERVFALIIMSFGVAFYSYTISNLSTIMASIDSRTLNMKARISALNEFAKATKLPEDLKQRIKSHILLNYEENIFSWFDQDSLMNELPSSLRTEVSLHMHHKIVEKVYFFQDKDPGFISYMVPKLRTICLQAGDYLYKEHEYPDEVYFLTKGRVNLLAHNGAAFKTYVQGSYFGEYEILENKTRTCTVQAHKEGAEFLVLSKRHFLKTLEEFPKIAEEIRETARLRGIKNSEAKEEALKLETNTRITLEKKIRLPLARKVFSQSSMEENGYKLERMKSKSVSSTREKNRKMWQNLIKEKKEEEIKATREVPKGKSESKWDMMMKNIFRRKSNLATNNIRGNENIHQSDTIKEETTIQGKSGLLERTLTMHPASASIQSPVTKIGSKWNIVRGKYNEILQMSKENNEPIDLWNEATTNKVDKLDWLLDDAEVNSPLGSDDEKKQDPKLLLLKTLNSHLAQHNLRMQYKINVARKAFSMLKIRQDYIKTQIDSLYQAAIKKLNNSRDD</sequence>